<comment type="caution">
    <text evidence="3">The sequence shown here is derived from an EMBL/GenBank/DDBJ whole genome shotgun (WGS) entry which is preliminary data.</text>
</comment>
<accession>A0AAE4R320</accession>
<dbReference type="AlphaFoldDB" id="A0AAE4R320"/>
<evidence type="ECO:0000313" key="5">
    <source>
        <dbReference type="Proteomes" id="UP001185922"/>
    </source>
</evidence>
<reference evidence="3 4" key="1">
    <citation type="submission" date="2023-10" db="EMBL/GenBank/DDBJ databases">
        <title>Development of a sustainable strategy for remediation of hydrocarbon-contaminated territories based on the waste exchange concept.</title>
        <authorList>
            <person name="Krivoruchko A."/>
        </authorList>
    </citation>
    <scope>NUCLEOTIDE SEQUENCE</scope>
    <source>
        <strain evidence="2 4">IEGM 1266</strain>
        <strain evidence="3">IEGM 1279</strain>
    </source>
</reference>
<gene>
    <name evidence="2" type="ORF">R3P94_16925</name>
    <name evidence="3" type="ORF">R3Q15_10430</name>
</gene>
<dbReference type="GeneID" id="77171117"/>
<protein>
    <submittedName>
        <fullName evidence="3">Uncharacterized protein</fullName>
    </submittedName>
</protein>
<evidence type="ECO:0000256" key="1">
    <source>
        <dbReference type="SAM" id="SignalP"/>
    </source>
</evidence>
<dbReference type="EMBL" id="JAWLKH010000008">
    <property type="protein sequence ID" value="MDV6312294.1"/>
    <property type="molecule type" value="Genomic_DNA"/>
</dbReference>
<evidence type="ECO:0000313" key="4">
    <source>
        <dbReference type="Proteomes" id="UP001185779"/>
    </source>
</evidence>
<evidence type="ECO:0000313" key="3">
    <source>
        <dbReference type="EMBL" id="MDV6312294.1"/>
    </source>
</evidence>
<dbReference type="RefSeq" id="WP_006435817.1">
    <property type="nucleotide sequence ID" value="NZ_CP091855.1"/>
</dbReference>
<keyword evidence="1" id="KW-0732">Signal</keyword>
<dbReference type="Proteomes" id="UP001185779">
    <property type="component" value="Unassembled WGS sequence"/>
</dbReference>
<proteinExistence type="predicted"/>
<keyword evidence="4" id="KW-1185">Reference proteome</keyword>
<organism evidence="3 5">
    <name type="scientific">Gordonia amicalis</name>
    <dbReference type="NCBI Taxonomy" id="89053"/>
    <lineage>
        <taxon>Bacteria</taxon>
        <taxon>Bacillati</taxon>
        <taxon>Actinomycetota</taxon>
        <taxon>Actinomycetes</taxon>
        <taxon>Mycobacteriales</taxon>
        <taxon>Gordoniaceae</taxon>
        <taxon>Gordonia</taxon>
    </lineage>
</organism>
<feature type="signal peptide" evidence="1">
    <location>
        <begin position="1"/>
        <end position="17"/>
    </location>
</feature>
<feature type="chain" id="PRO_5042057208" evidence="1">
    <location>
        <begin position="18"/>
        <end position="119"/>
    </location>
</feature>
<sequence>MSLVAGVAMLVAPGAHAAPAGRVDAGVPLSSAVYGTGCTYPVTIPVNSSGWVSFWEVKPGLPARFIGRDLPSGALASVTWVPRRIGDKYLYAVQNGKASPPTLVKVRQGYGSNGTCFAF</sequence>
<name>A0AAE4R320_9ACTN</name>
<evidence type="ECO:0000313" key="2">
    <source>
        <dbReference type="EMBL" id="MDV6308966.1"/>
    </source>
</evidence>
<dbReference type="EMBL" id="JAWLKI010000020">
    <property type="protein sequence ID" value="MDV6308966.1"/>
    <property type="molecule type" value="Genomic_DNA"/>
</dbReference>
<dbReference type="Proteomes" id="UP001185922">
    <property type="component" value="Unassembled WGS sequence"/>
</dbReference>